<dbReference type="Pfam" id="PF13787">
    <property type="entry name" value="HXXEE"/>
    <property type="match status" value="1"/>
</dbReference>
<dbReference type="RefSeq" id="WP_062417183.1">
    <property type="nucleotide sequence ID" value="NZ_DF967974.1"/>
</dbReference>
<keyword evidence="1" id="KW-0812">Transmembrane</keyword>
<dbReference type="Proteomes" id="UP000050501">
    <property type="component" value="Unassembled WGS sequence"/>
</dbReference>
<dbReference type="AlphaFoldDB" id="A0A0P6X680"/>
<organism evidence="2 3">
    <name type="scientific">Levilinea saccharolytica</name>
    <dbReference type="NCBI Taxonomy" id="229921"/>
    <lineage>
        <taxon>Bacteria</taxon>
        <taxon>Bacillati</taxon>
        <taxon>Chloroflexota</taxon>
        <taxon>Anaerolineae</taxon>
        <taxon>Anaerolineales</taxon>
        <taxon>Anaerolineaceae</taxon>
        <taxon>Levilinea</taxon>
    </lineage>
</organism>
<evidence type="ECO:0000313" key="2">
    <source>
        <dbReference type="EMBL" id="KPL75734.1"/>
    </source>
</evidence>
<keyword evidence="1" id="KW-0472">Membrane</keyword>
<gene>
    <name evidence="2" type="ORF">ADN01_18100</name>
</gene>
<feature type="transmembrane region" description="Helical" evidence="1">
    <location>
        <begin position="120"/>
        <end position="140"/>
    </location>
</feature>
<feature type="transmembrane region" description="Helical" evidence="1">
    <location>
        <begin position="63"/>
        <end position="82"/>
    </location>
</feature>
<keyword evidence="1" id="KW-1133">Transmembrane helix</keyword>
<keyword evidence="3" id="KW-1185">Reference proteome</keyword>
<name>A0A0P6X680_9CHLR</name>
<sequence length="184" mass="20476">MPVEIERLVLWFPIVFMLHDFEELLLFEPWLKKNAGSILERVHGRVPPWAEAQLHTVLHKSTLQFAFPIGLIFALTAAASFLAVQFHFYPLFLTASSLFFLHGFLHIGQAAALRRYVPSLLTSGLLVLPYGGLLFTRLLAAGVVTLPTLLLYFLAAAVLAGPLLLGMHRLGEGLYGWAARRWAG</sequence>
<feature type="transmembrane region" description="Helical" evidence="1">
    <location>
        <begin position="88"/>
        <end position="108"/>
    </location>
</feature>
<reference evidence="2 3" key="1">
    <citation type="submission" date="2015-07" db="EMBL/GenBank/DDBJ databases">
        <title>Genome sequence of Levilinea saccharolytica DSM 16555.</title>
        <authorList>
            <person name="Hemp J."/>
            <person name="Ward L.M."/>
            <person name="Pace L.A."/>
            <person name="Fischer W.W."/>
        </authorList>
    </citation>
    <scope>NUCLEOTIDE SEQUENCE [LARGE SCALE GENOMIC DNA]</scope>
    <source>
        <strain evidence="2 3">KIBI-1</strain>
    </source>
</reference>
<dbReference type="STRING" id="229921.ADN01_18100"/>
<comment type="caution">
    <text evidence="2">The sequence shown here is derived from an EMBL/GenBank/DDBJ whole genome shotgun (WGS) entry which is preliminary data.</text>
</comment>
<evidence type="ECO:0000313" key="3">
    <source>
        <dbReference type="Proteomes" id="UP000050501"/>
    </source>
</evidence>
<feature type="transmembrane region" description="Helical" evidence="1">
    <location>
        <begin position="146"/>
        <end position="165"/>
    </location>
</feature>
<proteinExistence type="predicted"/>
<accession>A0A0P6X680</accession>
<evidence type="ECO:0008006" key="4">
    <source>
        <dbReference type="Google" id="ProtNLM"/>
    </source>
</evidence>
<dbReference type="InterPro" id="IPR025671">
    <property type="entry name" value="HXXEE"/>
</dbReference>
<evidence type="ECO:0000256" key="1">
    <source>
        <dbReference type="SAM" id="Phobius"/>
    </source>
</evidence>
<dbReference type="EMBL" id="LGCM01000065">
    <property type="protein sequence ID" value="KPL75734.1"/>
    <property type="molecule type" value="Genomic_DNA"/>
</dbReference>
<protein>
    <recommendedName>
        <fullName evidence="4">HXXEE domain-containing protein</fullName>
    </recommendedName>
</protein>